<gene>
    <name evidence="1" type="ORF">FX982_02862</name>
</gene>
<name>A0A6M8MLJ1_9PSED</name>
<reference evidence="2" key="1">
    <citation type="submission" date="2019-12" db="EMBL/GenBank/DDBJ databases">
        <title>Endophytic bacteria associated with Panax ginseng seedlings.</title>
        <authorList>
            <person name="Park J.M."/>
            <person name="Shin R."/>
            <person name="Jo S.H."/>
        </authorList>
    </citation>
    <scope>NUCLEOTIDE SEQUENCE [LARGE SCALE GENOMIC DNA]</scope>
    <source>
        <strain evidence="2">PgKB30</strain>
    </source>
</reference>
<keyword evidence="2" id="KW-1185">Reference proteome</keyword>
<dbReference type="KEGG" id="pgg:FX982_02862"/>
<dbReference type="EMBL" id="CP053746">
    <property type="protein sequence ID" value="QKF51890.1"/>
    <property type="molecule type" value="Genomic_DNA"/>
</dbReference>
<accession>A0A6M8MLJ1</accession>
<proteinExistence type="predicted"/>
<evidence type="ECO:0000313" key="1">
    <source>
        <dbReference type="EMBL" id="QKF51890.1"/>
    </source>
</evidence>
<dbReference type="AlphaFoldDB" id="A0A6M8MLJ1"/>
<sequence>MVPTLRVGTQPKTLRVKLDAERQTMHSHAERGNDHPLCQLNFGALIVSTKSGDDHRRCNG</sequence>
<protein>
    <submittedName>
        <fullName evidence="1">Uncharacterized protein</fullName>
    </submittedName>
</protein>
<organism evidence="1 2">
    <name type="scientific">Pseudomonas graminis</name>
    <dbReference type="NCBI Taxonomy" id="158627"/>
    <lineage>
        <taxon>Bacteria</taxon>
        <taxon>Pseudomonadati</taxon>
        <taxon>Pseudomonadota</taxon>
        <taxon>Gammaproteobacteria</taxon>
        <taxon>Pseudomonadales</taxon>
        <taxon>Pseudomonadaceae</taxon>
        <taxon>Pseudomonas</taxon>
    </lineage>
</organism>
<dbReference type="Proteomes" id="UP000501989">
    <property type="component" value="Chromosome"/>
</dbReference>
<evidence type="ECO:0000313" key="2">
    <source>
        <dbReference type="Proteomes" id="UP000501989"/>
    </source>
</evidence>